<feature type="domain" description="ShKT" evidence="5">
    <location>
        <begin position="95"/>
        <end position="141"/>
    </location>
</feature>
<keyword evidence="1 4" id="KW-0732">Signal</keyword>
<accession>A0A7E4VTR6</accession>
<proteinExistence type="predicted"/>
<dbReference type="PROSITE" id="PS51670">
    <property type="entry name" value="SHKT"/>
    <property type="match status" value="1"/>
</dbReference>
<evidence type="ECO:0000256" key="4">
    <source>
        <dbReference type="SAM" id="SignalP"/>
    </source>
</evidence>
<protein>
    <submittedName>
        <fullName evidence="7">ShKT domain-containing protein</fullName>
    </submittedName>
</protein>
<reference evidence="7" key="2">
    <citation type="submission" date="2020-10" db="UniProtKB">
        <authorList>
            <consortium name="WormBaseParasite"/>
        </authorList>
    </citation>
    <scope>IDENTIFICATION</scope>
</reference>
<dbReference type="AlphaFoldDB" id="A0A7E4VTR6"/>
<evidence type="ECO:0000313" key="7">
    <source>
        <dbReference type="WBParaSite" id="Pan_g319.t1"/>
    </source>
</evidence>
<evidence type="ECO:0000256" key="3">
    <source>
        <dbReference type="PROSITE-ProRule" id="PRU01005"/>
    </source>
</evidence>
<feature type="signal peptide" evidence="4">
    <location>
        <begin position="1"/>
        <end position="29"/>
    </location>
</feature>
<evidence type="ECO:0000259" key="5">
    <source>
        <dbReference type="PROSITE" id="PS51670"/>
    </source>
</evidence>
<organism evidence="6 7">
    <name type="scientific">Panagrellus redivivus</name>
    <name type="common">Microworm</name>
    <dbReference type="NCBI Taxonomy" id="6233"/>
    <lineage>
        <taxon>Eukaryota</taxon>
        <taxon>Metazoa</taxon>
        <taxon>Ecdysozoa</taxon>
        <taxon>Nematoda</taxon>
        <taxon>Chromadorea</taxon>
        <taxon>Rhabditida</taxon>
        <taxon>Tylenchina</taxon>
        <taxon>Panagrolaimomorpha</taxon>
        <taxon>Panagrolaimoidea</taxon>
        <taxon>Panagrolaimidae</taxon>
        <taxon>Panagrellus</taxon>
    </lineage>
</organism>
<sequence>MLSDRFARASTSMLFKLALLFFVTSLASGQLGPCIASQCPTGYTCTNSFCYATVTTTASSCSDIATNCATLSYLCSNTLYYSLMTTQCGRTCGRCTTSSSTCVDLTKSNGVSDCPNLAYLCNNSLYYTLMTQQCPKTCGRCSSG</sequence>
<evidence type="ECO:0000256" key="1">
    <source>
        <dbReference type="ARBA" id="ARBA00022729"/>
    </source>
</evidence>
<keyword evidence="6" id="KW-1185">Reference proteome</keyword>
<dbReference type="InterPro" id="IPR003582">
    <property type="entry name" value="ShKT_dom"/>
</dbReference>
<dbReference type="WBParaSite" id="Pan_g319.t1">
    <property type="protein sequence ID" value="Pan_g319.t1"/>
    <property type="gene ID" value="Pan_g319"/>
</dbReference>
<comment type="caution">
    <text evidence="3">Lacks conserved residue(s) required for the propagation of feature annotation.</text>
</comment>
<reference evidence="6" key="1">
    <citation type="journal article" date="2013" name="Genetics">
        <title>The draft genome and transcriptome of Panagrellus redivivus are shaped by the harsh demands of a free-living lifestyle.</title>
        <authorList>
            <person name="Srinivasan J."/>
            <person name="Dillman A.R."/>
            <person name="Macchietto M.G."/>
            <person name="Heikkinen L."/>
            <person name="Lakso M."/>
            <person name="Fracchia K.M."/>
            <person name="Antoshechkin I."/>
            <person name="Mortazavi A."/>
            <person name="Wong G."/>
            <person name="Sternberg P.W."/>
        </authorList>
    </citation>
    <scope>NUCLEOTIDE SEQUENCE [LARGE SCALE GENOMIC DNA]</scope>
    <source>
        <strain evidence="6">MT8872</strain>
    </source>
</reference>
<evidence type="ECO:0000256" key="2">
    <source>
        <dbReference type="ARBA" id="ARBA00023157"/>
    </source>
</evidence>
<keyword evidence="2" id="KW-1015">Disulfide bond</keyword>
<name>A0A7E4VTR6_PANRE</name>
<dbReference type="PANTHER" id="PTHR46219">
    <property type="entry name" value="PROTEIN CBG11138"/>
    <property type="match status" value="1"/>
</dbReference>
<dbReference type="SMART" id="SM00254">
    <property type="entry name" value="ShKT"/>
    <property type="match status" value="2"/>
</dbReference>
<dbReference type="Pfam" id="PF01549">
    <property type="entry name" value="ShK"/>
    <property type="match status" value="2"/>
</dbReference>
<dbReference type="Gene3D" id="1.10.10.1940">
    <property type="match status" value="2"/>
</dbReference>
<dbReference type="FunFam" id="1.10.10.1940:FF:000002">
    <property type="entry name" value="PHAryngeal gland Toxin-related"/>
    <property type="match status" value="1"/>
</dbReference>
<feature type="chain" id="PRO_5028973721" evidence="4">
    <location>
        <begin position="30"/>
        <end position="144"/>
    </location>
</feature>
<evidence type="ECO:0000313" key="6">
    <source>
        <dbReference type="Proteomes" id="UP000492821"/>
    </source>
</evidence>
<dbReference type="Proteomes" id="UP000492821">
    <property type="component" value="Unassembled WGS sequence"/>
</dbReference>